<dbReference type="PANTHER" id="PTHR33116:SF86">
    <property type="entry name" value="REVERSE TRANSCRIPTASE DOMAIN-CONTAINING PROTEIN"/>
    <property type="match status" value="1"/>
</dbReference>
<sequence length="791" mass="91182">MRYYGLQAFGDIWLDDPATDRKTKCSSSFVEKLKQQFGWFGIGVDAQGTSGGLALLWKKDLDISLNRFASNFIDANVHMPNYTWRLTGFYGHPDASKRKYSWDSLCQLSSQSRLPWLCIGDYNEVLNQSEFEGSGPRNNWQIMNFRQALMDSNLHDVGYEVFSFENFFKSSKTTNEAKRHRRFRFEAMWIKADDCENVIRQSSESTSADNACVNLFKKTDKCRMGLLQWSKSKFGNVCSAADDLRKKIAKLQQGTLSDAVNSHIGTLTSQLEAILDRENTMWKQRSKTHWYREGDRNTAFFHAQASKRRKQNQINGLFNDAGQWCNSHDDLEHIILDHFGSIFSSSKPSPEIIDAVLQRVHPKVSRRINDSLLRTYSTSESAFLPGRLITDNILIAYEVNHSLKSKSAGREGSMSIKLDMSKAFDRLNGVQFGYLRPQRGIRQGDPISPYLFLICAEAFSCLLQEAEACDDTLLFGKATLQEARHIQDILQLYKEASGQEINLEKSAVVFSSNTDFSTRQDITQFLNIKEVVAHEKYLGLPTIIRRSKREVFSSIKDRIWQRIQGWNEQWLSKGGKEVLLKAVVQAIPTYSMSCFKFPDSLLMDIQSMMSNFWWGDGNKARPIHWVSWDKLCNRKEDGGMGFRQLKTFNLALLSKQAWRIATQPSSLLHRVYKAKYFPNTDFFQAQEGSRPSWSWRGLCEVRKYIEAGSRWRVGSGQSIKIWSDRWLPRPFTFKIVSRSTALPENSTVDSLIDWERKTWRVDLLQEIFWPEETELIQSIPIGDSHNRDKLI</sequence>
<dbReference type="RefSeq" id="XP_027086733.2">
    <property type="nucleotide sequence ID" value="XM_027230932.2"/>
</dbReference>
<accession>A0A6P6U810</accession>
<dbReference type="CDD" id="cd01650">
    <property type="entry name" value="RT_nLTR_like"/>
    <property type="match status" value="1"/>
</dbReference>
<dbReference type="Proteomes" id="UP001652660">
    <property type="component" value="Chromosome 9c"/>
</dbReference>
<dbReference type="GeneID" id="113708477"/>
<proteinExistence type="predicted"/>
<dbReference type="Gene3D" id="3.60.10.10">
    <property type="entry name" value="Endonuclease/exonuclease/phosphatase"/>
    <property type="match status" value="1"/>
</dbReference>
<dbReference type="PANTHER" id="PTHR33116">
    <property type="entry name" value="REVERSE TRANSCRIPTASE ZINC-BINDING DOMAIN-CONTAINING PROTEIN-RELATED-RELATED"/>
    <property type="match status" value="1"/>
</dbReference>
<evidence type="ECO:0008006" key="3">
    <source>
        <dbReference type="Google" id="ProtNLM"/>
    </source>
</evidence>
<organism evidence="1 2">
    <name type="scientific">Coffea arabica</name>
    <name type="common">Arabian coffee</name>
    <dbReference type="NCBI Taxonomy" id="13443"/>
    <lineage>
        <taxon>Eukaryota</taxon>
        <taxon>Viridiplantae</taxon>
        <taxon>Streptophyta</taxon>
        <taxon>Embryophyta</taxon>
        <taxon>Tracheophyta</taxon>
        <taxon>Spermatophyta</taxon>
        <taxon>Magnoliopsida</taxon>
        <taxon>eudicotyledons</taxon>
        <taxon>Gunneridae</taxon>
        <taxon>Pentapetalae</taxon>
        <taxon>asterids</taxon>
        <taxon>lamiids</taxon>
        <taxon>Gentianales</taxon>
        <taxon>Rubiaceae</taxon>
        <taxon>Ixoroideae</taxon>
        <taxon>Gardenieae complex</taxon>
        <taxon>Bertiereae - Coffeeae clade</taxon>
        <taxon>Coffeeae</taxon>
        <taxon>Coffea</taxon>
    </lineage>
</organism>
<protein>
    <recommendedName>
        <fullName evidence="3">Reverse transcriptase domain-containing protein</fullName>
    </recommendedName>
</protein>
<dbReference type="AlphaFoldDB" id="A0A6P6U810"/>
<dbReference type="OrthoDB" id="1739787at2759"/>
<gene>
    <name evidence="2" type="primary">LOC113708477</name>
</gene>
<reference evidence="2" key="2">
    <citation type="submission" date="2025-08" db="UniProtKB">
        <authorList>
            <consortium name="RefSeq"/>
        </authorList>
    </citation>
    <scope>IDENTIFICATION</scope>
    <source>
        <tissue evidence="2">Leaves</tissue>
    </source>
</reference>
<keyword evidence="1" id="KW-1185">Reference proteome</keyword>
<evidence type="ECO:0000313" key="2">
    <source>
        <dbReference type="RefSeq" id="XP_027086733.2"/>
    </source>
</evidence>
<dbReference type="InterPro" id="IPR036691">
    <property type="entry name" value="Endo/exonu/phosph_ase_sf"/>
</dbReference>
<reference evidence="1" key="1">
    <citation type="journal article" date="2025" name="Foods">
        <title>Unveiling the Microbial Signatures of Arabica Coffee Cherries: Insights into Ripeness Specific Diversity, Functional Traits, and Implications for Quality and Safety.</title>
        <authorList>
            <consortium name="RefSeq"/>
            <person name="Tenea G.N."/>
            <person name="Cifuentes V."/>
            <person name="Reyes P."/>
            <person name="Cevallos-Vallejos M."/>
        </authorList>
    </citation>
    <scope>NUCLEOTIDE SEQUENCE [LARGE SCALE GENOMIC DNA]</scope>
</reference>
<dbReference type="SUPFAM" id="SSF56219">
    <property type="entry name" value="DNase I-like"/>
    <property type="match status" value="1"/>
</dbReference>
<name>A0A6P6U810_COFAR</name>
<evidence type="ECO:0000313" key="1">
    <source>
        <dbReference type="Proteomes" id="UP001652660"/>
    </source>
</evidence>